<feature type="compositionally biased region" description="Low complexity" evidence="7">
    <location>
        <begin position="128"/>
        <end position="139"/>
    </location>
</feature>
<gene>
    <name evidence="9" type="ORF">M427DRAFT_133652</name>
</gene>
<evidence type="ECO:0000256" key="3">
    <source>
        <dbReference type="ARBA" id="ARBA00010042"/>
    </source>
</evidence>
<keyword evidence="4" id="KW-0963">Cytoplasm</keyword>
<accession>A0A139AKK0</accession>
<evidence type="ECO:0000256" key="4">
    <source>
        <dbReference type="ARBA" id="ARBA00022490"/>
    </source>
</evidence>
<feature type="compositionally biased region" description="Gly residues" evidence="7">
    <location>
        <begin position="582"/>
        <end position="592"/>
    </location>
</feature>
<evidence type="ECO:0000313" key="9">
    <source>
        <dbReference type="EMBL" id="KXS17218.1"/>
    </source>
</evidence>
<dbReference type="OMA" id="PETQWIE"/>
<feature type="compositionally biased region" description="Low complexity" evidence="7">
    <location>
        <begin position="517"/>
        <end position="529"/>
    </location>
</feature>
<organism evidence="9 10">
    <name type="scientific">Gonapodya prolifera (strain JEL478)</name>
    <name type="common">Monoblepharis prolifera</name>
    <dbReference type="NCBI Taxonomy" id="1344416"/>
    <lineage>
        <taxon>Eukaryota</taxon>
        <taxon>Fungi</taxon>
        <taxon>Fungi incertae sedis</taxon>
        <taxon>Chytridiomycota</taxon>
        <taxon>Chytridiomycota incertae sedis</taxon>
        <taxon>Monoblepharidomycetes</taxon>
        <taxon>Monoblepharidales</taxon>
        <taxon>Gonapodyaceae</taxon>
        <taxon>Gonapodya</taxon>
    </lineage>
</organism>
<proteinExistence type="inferred from homology"/>
<dbReference type="EMBL" id="KQ965748">
    <property type="protein sequence ID" value="KXS17218.1"/>
    <property type="molecule type" value="Genomic_DNA"/>
</dbReference>
<feature type="compositionally biased region" description="Basic and acidic residues" evidence="7">
    <location>
        <begin position="305"/>
        <end position="323"/>
    </location>
</feature>
<evidence type="ECO:0000256" key="1">
    <source>
        <dbReference type="ARBA" id="ARBA00004123"/>
    </source>
</evidence>
<feature type="region of interest" description="Disordered" evidence="7">
    <location>
        <begin position="21"/>
        <end position="60"/>
    </location>
</feature>
<comment type="subcellular location">
    <subcellularLocation>
        <location evidence="2">Cytoplasm</location>
        <location evidence="2">Cytoskeleton</location>
        <location evidence="2">Spindle</location>
    </subcellularLocation>
    <subcellularLocation>
        <location evidence="1">Nucleus</location>
    </subcellularLocation>
</comment>
<keyword evidence="5" id="KW-0206">Cytoskeleton</keyword>
<evidence type="ECO:0000313" key="10">
    <source>
        <dbReference type="Proteomes" id="UP000070544"/>
    </source>
</evidence>
<feature type="region of interest" description="Disordered" evidence="7">
    <location>
        <begin position="354"/>
        <end position="391"/>
    </location>
</feature>
<feature type="compositionally biased region" description="Basic and acidic residues" evidence="7">
    <location>
        <begin position="96"/>
        <end position="117"/>
    </location>
</feature>
<feature type="domain" description="Inner centromere protein ARK-binding" evidence="8">
    <location>
        <begin position="616"/>
        <end position="673"/>
    </location>
</feature>
<dbReference type="Pfam" id="PF03941">
    <property type="entry name" value="INCENP_ARK-bind"/>
    <property type="match status" value="1"/>
</dbReference>
<dbReference type="Proteomes" id="UP000070544">
    <property type="component" value="Unassembled WGS sequence"/>
</dbReference>
<dbReference type="InterPro" id="IPR005635">
    <property type="entry name" value="Inner_centromere_prot_ARK-bd"/>
</dbReference>
<comment type="similarity">
    <text evidence="3">Belongs to the INCENP family.</text>
</comment>
<evidence type="ECO:0000256" key="2">
    <source>
        <dbReference type="ARBA" id="ARBA00004186"/>
    </source>
</evidence>
<evidence type="ECO:0000256" key="6">
    <source>
        <dbReference type="ARBA" id="ARBA00023242"/>
    </source>
</evidence>
<feature type="compositionally biased region" description="Basic and acidic residues" evidence="7">
    <location>
        <begin position="32"/>
        <end position="50"/>
    </location>
</feature>
<feature type="compositionally biased region" description="Pro residues" evidence="7">
    <location>
        <begin position="494"/>
        <end position="503"/>
    </location>
</feature>
<evidence type="ECO:0000259" key="8">
    <source>
        <dbReference type="Pfam" id="PF03941"/>
    </source>
</evidence>
<dbReference type="Gene3D" id="6.10.250.2990">
    <property type="match status" value="1"/>
</dbReference>
<feature type="region of interest" description="Disordered" evidence="7">
    <location>
        <begin position="84"/>
        <end position="140"/>
    </location>
</feature>
<feature type="compositionally biased region" description="Polar residues" evidence="7">
    <location>
        <begin position="168"/>
        <end position="178"/>
    </location>
</feature>
<feature type="compositionally biased region" description="Low complexity" evidence="7">
    <location>
        <begin position="253"/>
        <end position="265"/>
    </location>
</feature>
<dbReference type="OrthoDB" id="10685196at2759"/>
<name>A0A139AKK0_GONPJ</name>
<feature type="compositionally biased region" description="Basic and acidic residues" evidence="7">
    <location>
        <begin position="369"/>
        <end position="380"/>
    </location>
</feature>
<keyword evidence="6" id="KW-0539">Nucleus</keyword>
<feature type="compositionally biased region" description="Polar residues" evidence="7">
    <location>
        <begin position="434"/>
        <end position="445"/>
    </location>
</feature>
<dbReference type="GO" id="GO:0005819">
    <property type="term" value="C:spindle"/>
    <property type="evidence" value="ECO:0007669"/>
    <property type="project" value="UniProtKB-SubCell"/>
</dbReference>
<evidence type="ECO:0000256" key="7">
    <source>
        <dbReference type="SAM" id="MobiDB-lite"/>
    </source>
</evidence>
<feature type="compositionally biased region" description="Polar residues" evidence="7">
    <location>
        <begin position="193"/>
        <end position="228"/>
    </location>
</feature>
<reference evidence="9 10" key="1">
    <citation type="journal article" date="2015" name="Genome Biol. Evol.">
        <title>Phylogenomic analyses indicate that early fungi evolved digesting cell walls of algal ancestors of land plants.</title>
        <authorList>
            <person name="Chang Y."/>
            <person name="Wang S."/>
            <person name="Sekimoto S."/>
            <person name="Aerts A.L."/>
            <person name="Choi C."/>
            <person name="Clum A."/>
            <person name="LaButti K.M."/>
            <person name="Lindquist E.A."/>
            <person name="Yee Ngan C."/>
            <person name="Ohm R.A."/>
            <person name="Salamov A.A."/>
            <person name="Grigoriev I.V."/>
            <person name="Spatafora J.W."/>
            <person name="Berbee M.L."/>
        </authorList>
    </citation>
    <scope>NUCLEOTIDE SEQUENCE [LARGE SCALE GENOMIC DNA]</scope>
    <source>
        <strain evidence="9 10">JEL478</strain>
    </source>
</reference>
<feature type="region of interest" description="Disordered" evidence="7">
    <location>
        <begin position="168"/>
        <end position="340"/>
    </location>
</feature>
<protein>
    <recommendedName>
        <fullName evidence="8">Inner centromere protein ARK-binding domain-containing protein</fullName>
    </recommendedName>
</protein>
<evidence type="ECO:0000256" key="5">
    <source>
        <dbReference type="ARBA" id="ARBA00023212"/>
    </source>
</evidence>
<feature type="compositionally biased region" description="Basic and acidic residues" evidence="7">
    <location>
        <begin position="273"/>
        <end position="285"/>
    </location>
</feature>
<keyword evidence="10" id="KW-1185">Reference proteome</keyword>
<sequence length="696" mass="72006">MGVDAPETTATKTAKVLAAFGKVGGKKARGGGGEEERSGESKRDEDREMEMAMGGPDIPATPAVNVLATFWKIGGQDVVRGGVGVEEPSAGAGVEAKGHIATSDDKKGNAAREHDAEGALAPAAVTEPPASLAAPVVPSHEPVDAPLSIVEGSVSAMDFVDEPCPLQTNEAVLFSQDTPADPPSGQNHELETPPSTQPEITKPPSSVTSSNATLARVSQQLSSLQPELTQPPPSFMPSASTLGHASQPPTPPTHTTDATQLTTTPHADPPASHPRESAESAKSAESDVFVDAEEGRSSAGTHVQEIQEHHSTPTRESPGKENVRPGVVLPPKSPFLPKGDFTLADRLKAAGMPKFNFVQPSPPPVPAGGKRDRASLKEPDTASDGQGQVKRQKVDVLGLSVSQPKNSLSGGAVRVQAAIVANAGPQAPKPGVGLTSSSWKTNNTKPPRAPAPARSPVVQAQKGSWAAAWQPVPVSLNAPISYAHAQGQALRNPNPVPPVPPPRAGTEHPKPTPHPAPAARQPLPPATAAGAMKNPPKLVVRGLAAAAAPPAEPTRAIYEPSPPPPRPAGAVLATPPSTVGVEKGGNGKGGPKTEGAPMPPPPPQSIVDANGGEIPDIPSDDESEDSPRASGRTPQWARDKSVHEALIRQSQSQVPVEDIFGEVDPNVDLEAIFGRPIRKLKGRRSSVRWLKDDMSP</sequence>
<feature type="region of interest" description="Disordered" evidence="7">
    <location>
        <begin position="485"/>
        <end position="652"/>
    </location>
</feature>
<feature type="compositionally biased region" description="Basic and acidic residues" evidence="7">
    <location>
        <begin position="637"/>
        <end position="646"/>
    </location>
</feature>
<dbReference type="GO" id="GO:0005634">
    <property type="term" value="C:nucleus"/>
    <property type="evidence" value="ECO:0007669"/>
    <property type="project" value="UniProtKB-SubCell"/>
</dbReference>
<feature type="region of interest" description="Disordered" evidence="7">
    <location>
        <begin position="423"/>
        <end position="458"/>
    </location>
</feature>
<dbReference type="AlphaFoldDB" id="A0A139AKK0"/>